<dbReference type="CDD" id="cd03254">
    <property type="entry name" value="ABCC_Glucan_exporter_like"/>
    <property type="match status" value="1"/>
</dbReference>
<dbReference type="GO" id="GO:0005886">
    <property type="term" value="C:plasma membrane"/>
    <property type="evidence" value="ECO:0007669"/>
    <property type="project" value="UniProtKB-SubCell"/>
</dbReference>
<feature type="domain" description="ABC transporter" evidence="9">
    <location>
        <begin position="346"/>
        <end position="580"/>
    </location>
</feature>
<sequence>MNQETKSGQIFDLPTLRRLYTFVRPYEKQFYLLIVIILLNALLAPLTPLLIKYTIDTPIANGDYGQLTVMLGIMIVVTILQGFAQFWNTYMSGWLGQHIIKDIRVQLYQKIIGLRLKFFDNTPIGRLVTRTISDVETLSNVFSDGMAAIAGDILQLVLIIAVMFYTDWKLSIISLSTIPLMLICTYIFKEKIKDSFNEVRAAVSNLNSFVQEHLTGIGIVQIFSSEDIEFKKFREINKVHRDANIRSILYYSIYFPVADVIAAAGTGLVVWYGSKQILNAEVTFGTVTAFVMFINLFFRPIRQLADRFNTLQMGIVSTDRILKVLDSDEYTSNEGTFAPESIKGNVTFKDVWFAYNEEEYVLKNINFSVNSGQTIAFVGATGAGKSSIINLLTRFYDINKGNIYIDGVEVHDYDLNALRKHIGVVLQDVFLFSDTIENNIRLGDSSITHEKIVEAAKLVGVHDFIERLPGGYSYNVMERGATLSVGQRQLISFVRAMVHEPEIIVLDEATSSVDSETEELIQKAIEKLMKGRTAVVIAHRLSTIQEADKIIVVDKGEIVEEGNHEQLLEKEGFYANLYRMQYKEVLKIGTDL</sequence>
<dbReference type="SUPFAM" id="SSF90123">
    <property type="entry name" value="ABC transporter transmembrane region"/>
    <property type="match status" value="1"/>
</dbReference>
<dbReference type="Proteomes" id="UP001139411">
    <property type="component" value="Unassembled WGS sequence"/>
</dbReference>
<evidence type="ECO:0000256" key="8">
    <source>
        <dbReference type="SAM" id="Phobius"/>
    </source>
</evidence>
<name>A0A9X1QBB4_9BACT</name>
<evidence type="ECO:0000256" key="7">
    <source>
        <dbReference type="ARBA" id="ARBA00023136"/>
    </source>
</evidence>
<evidence type="ECO:0000259" key="10">
    <source>
        <dbReference type="PROSITE" id="PS50929"/>
    </source>
</evidence>
<evidence type="ECO:0000313" key="12">
    <source>
        <dbReference type="Proteomes" id="UP001139411"/>
    </source>
</evidence>
<comment type="caution">
    <text evidence="11">The sequence shown here is derived from an EMBL/GenBank/DDBJ whole genome shotgun (WGS) entry which is preliminary data.</text>
</comment>
<dbReference type="PANTHER" id="PTHR43394:SF1">
    <property type="entry name" value="ATP-BINDING CASSETTE SUB-FAMILY B MEMBER 10, MITOCHONDRIAL"/>
    <property type="match status" value="1"/>
</dbReference>
<evidence type="ECO:0000313" key="11">
    <source>
        <dbReference type="EMBL" id="MCF2498673.1"/>
    </source>
</evidence>
<feature type="transmembrane region" description="Helical" evidence="8">
    <location>
        <begin position="30"/>
        <end position="55"/>
    </location>
</feature>
<dbReference type="GO" id="GO:0005524">
    <property type="term" value="F:ATP binding"/>
    <property type="evidence" value="ECO:0007669"/>
    <property type="project" value="UniProtKB-KW"/>
</dbReference>
<dbReference type="InterPro" id="IPR027417">
    <property type="entry name" value="P-loop_NTPase"/>
</dbReference>
<keyword evidence="2" id="KW-0813">Transport</keyword>
<dbReference type="GO" id="GO:0016887">
    <property type="term" value="F:ATP hydrolysis activity"/>
    <property type="evidence" value="ECO:0007669"/>
    <property type="project" value="InterPro"/>
</dbReference>
<keyword evidence="3 8" id="KW-0812">Transmembrane</keyword>
<evidence type="ECO:0000256" key="2">
    <source>
        <dbReference type="ARBA" id="ARBA00022448"/>
    </source>
</evidence>
<feature type="transmembrane region" description="Helical" evidence="8">
    <location>
        <begin position="171"/>
        <end position="188"/>
    </location>
</feature>
<gene>
    <name evidence="11" type="ORF">L0661_10160</name>
</gene>
<keyword evidence="7 8" id="KW-0472">Membrane</keyword>
<dbReference type="GO" id="GO:0015421">
    <property type="term" value="F:ABC-type oligopeptide transporter activity"/>
    <property type="evidence" value="ECO:0007669"/>
    <property type="project" value="TreeGrafter"/>
</dbReference>
<dbReference type="RefSeq" id="WP_235177692.1">
    <property type="nucleotide sequence ID" value="NZ_JAKFFV010000005.1"/>
</dbReference>
<keyword evidence="6 8" id="KW-1133">Transmembrane helix</keyword>
<comment type="subcellular location">
    <subcellularLocation>
        <location evidence="1">Cell membrane</location>
        <topology evidence="1">Multi-pass membrane protein</topology>
    </subcellularLocation>
</comment>
<dbReference type="InterPro" id="IPR003593">
    <property type="entry name" value="AAA+_ATPase"/>
</dbReference>
<dbReference type="EMBL" id="JAKFFV010000005">
    <property type="protein sequence ID" value="MCF2498673.1"/>
    <property type="molecule type" value="Genomic_DNA"/>
</dbReference>
<dbReference type="InterPro" id="IPR017871">
    <property type="entry name" value="ABC_transporter-like_CS"/>
</dbReference>
<dbReference type="InterPro" id="IPR011527">
    <property type="entry name" value="ABC1_TM_dom"/>
</dbReference>
<evidence type="ECO:0000256" key="3">
    <source>
        <dbReference type="ARBA" id="ARBA00022692"/>
    </source>
</evidence>
<dbReference type="FunFam" id="3.40.50.300:FF:000287">
    <property type="entry name" value="Multidrug ABC transporter ATP-binding protein"/>
    <property type="match status" value="1"/>
</dbReference>
<evidence type="ECO:0000256" key="1">
    <source>
        <dbReference type="ARBA" id="ARBA00004651"/>
    </source>
</evidence>
<feature type="transmembrane region" description="Helical" evidence="8">
    <location>
        <begin position="146"/>
        <end position="165"/>
    </location>
</feature>
<feature type="domain" description="ABC transmembrane type-1" evidence="10">
    <location>
        <begin position="32"/>
        <end position="313"/>
    </location>
</feature>
<keyword evidence="5 11" id="KW-0067">ATP-binding</keyword>
<feature type="transmembrane region" description="Helical" evidence="8">
    <location>
        <begin position="277"/>
        <end position="298"/>
    </location>
</feature>
<dbReference type="SUPFAM" id="SSF52540">
    <property type="entry name" value="P-loop containing nucleoside triphosphate hydrolases"/>
    <property type="match status" value="1"/>
</dbReference>
<dbReference type="InterPro" id="IPR003439">
    <property type="entry name" value="ABC_transporter-like_ATP-bd"/>
</dbReference>
<evidence type="ECO:0000256" key="4">
    <source>
        <dbReference type="ARBA" id="ARBA00022741"/>
    </source>
</evidence>
<dbReference type="PROSITE" id="PS00211">
    <property type="entry name" value="ABC_TRANSPORTER_1"/>
    <property type="match status" value="1"/>
</dbReference>
<proteinExistence type="predicted"/>
<accession>A0A9X1QBB4</accession>
<dbReference type="PROSITE" id="PS50929">
    <property type="entry name" value="ABC_TM1F"/>
    <property type="match status" value="1"/>
</dbReference>
<dbReference type="SMART" id="SM00382">
    <property type="entry name" value="AAA"/>
    <property type="match status" value="1"/>
</dbReference>
<organism evidence="11 12">
    <name type="scientific">Dyadobacter chenhuakuii</name>
    <dbReference type="NCBI Taxonomy" id="2909339"/>
    <lineage>
        <taxon>Bacteria</taxon>
        <taxon>Pseudomonadati</taxon>
        <taxon>Bacteroidota</taxon>
        <taxon>Cytophagia</taxon>
        <taxon>Cytophagales</taxon>
        <taxon>Spirosomataceae</taxon>
        <taxon>Dyadobacter</taxon>
    </lineage>
</organism>
<dbReference type="InterPro" id="IPR036640">
    <property type="entry name" value="ABC1_TM_sf"/>
</dbReference>
<dbReference type="Gene3D" id="1.20.1560.10">
    <property type="entry name" value="ABC transporter type 1, transmembrane domain"/>
    <property type="match status" value="1"/>
</dbReference>
<dbReference type="Gene3D" id="3.40.50.300">
    <property type="entry name" value="P-loop containing nucleotide triphosphate hydrolases"/>
    <property type="match status" value="1"/>
</dbReference>
<dbReference type="PROSITE" id="PS50893">
    <property type="entry name" value="ABC_TRANSPORTER_2"/>
    <property type="match status" value="1"/>
</dbReference>
<dbReference type="AlphaFoldDB" id="A0A9X1QBB4"/>
<feature type="transmembrane region" description="Helical" evidence="8">
    <location>
        <begin position="67"/>
        <end position="87"/>
    </location>
</feature>
<evidence type="ECO:0000256" key="5">
    <source>
        <dbReference type="ARBA" id="ARBA00022840"/>
    </source>
</evidence>
<evidence type="ECO:0000256" key="6">
    <source>
        <dbReference type="ARBA" id="ARBA00022989"/>
    </source>
</evidence>
<reference evidence="11" key="1">
    <citation type="submission" date="2022-01" db="EMBL/GenBank/DDBJ databases">
        <title>Novel species in genus Dyadobacter.</title>
        <authorList>
            <person name="Ma C."/>
        </authorList>
    </citation>
    <scope>NUCLEOTIDE SEQUENCE</scope>
    <source>
        <strain evidence="11">CY357</strain>
    </source>
</reference>
<dbReference type="Pfam" id="PF00664">
    <property type="entry name" value="ABC_membrane"/>
    <property type="match status" value="1"/>
</dbReference>
<dbReference type="Pfam" id="PF00005">
    <property type="entry name" value="ABC_tran"/>
    <property type="match status" value="1"/>
</dbReference>
<protein>
    <submittedName>
        <fullName evidence="11">ABC transporter ATP-binding protein/permease</fullName>
    </submittedName>
</protein>
<evidence type="ECO:0000259" key="9">
    <source>
        <dbReference type="PROSITE" id="PS50893"/>
    </source>
</evidence>
<dbReference type="CDD" id="cd18544">
    <property type="entry name" value="ABC_6TM_TmrA_like"/>
    <property type="match status" value="1"/>
</dbReference>
<dbReference type="PANTHER" id="PTHR43394">
    <property type="entry name" value="ATP-DEPENDENT PERMEASE MDL1, MITOCHONDRIAL"/>
    <property type="match status" value="1"/>
</dbReference>
<dbReference type="InterPro" id="IPR039421">
    <property type="entry name" value="Type_1_exporter"/>
</dbReference>
<feature type="transmembrane region" description="Helical" evidence="8">
    <location>
        <begin position="248"/>
        <end position="271"/>
    </location>
</feature>
<keyword evidence="4" id="KW-0547">Nucleotide-binding</keyword>